<organism evidence="3 4">
    <name type="scientific">Nocardia jiangxiensis</name>
    <dbReference type="NCBI Taxonomy" id="282685"/>
    <lineage>
        <taxon>Bacteria</taxon>
        <taxon>Bacillati</taxon>
        <taxon>Actinomycetota</taxon>
        <taxon>Actinomycetes</taxon>
        <taxon>Mycobacteriales</taxon>
        <taxon>Nocardiaceae</taxon>
        <taxon>Nocardia</taxon>
    </lineage>
</organism>
<dbReference type="PANTHER" id="PTHR43056">
    <property type="entry name" value="PEPTIDASE S9 PROLYL OLIGOPEPTIDASE"/>
    <property type="match status" value="1"/>
</dbReference>
<dbReference type="NCBIfam" id="TIGR00976">
    <property type="entry name" value="CocE_NonD"/>
    <property type="match status" value="1"/>
</dbReference>
<dbReference type="InterPro" id="IPR008979">
    <property type="entry name" value="Galactose-bd-like_sf"/>
</dbReference>
<comment type="caution">
    <text evidence="3">The sequence shown here is derived from an EMBL/GenBank/DDBJ whole genome shotgun (WGS) entry which is preliminary data.</text>
</comment>
<feature type="domain" description="Xaa-Pro dipeptidyl-peptidase C-terminal" evidence="2">
    <location>
        <begin position="410"/>
        <end position="677"/>
    </location>
</feature>
<dbReference type="InterPro" id="IPR000383">
    <property type="entry name" value="Xaa-Pro-like_dom"/>
</dbReference>
<dbReference type="InterPro" id="IPR005674">
    <property type="entry name" value="CocE/Ser_esterase"/>
</dbReference>
<sequence length="685" mass="72409">MVSRWGIRSASGRGVAGRAGVLACVMVLVAGGAWGLRAASASPVGSGPAAWTATADAPQRYPDVHIDWDVPIRMSDGVVLKANIYRPMDAAGRIVSDPLPTVVNLTPYTKLVTNLIDSAMAVPKLQPLAVQLARSIDLTGTPISGFGDLVHAVSGGAITIFGVDRNLIRGGYTMVVADVRGTGFSQGDWNTLCAREQLDTREVIDWSAHQPWSNGKVGMSGMSYSGINQLQAAENAPGPLKAIFPVEPGSDLVRDVVAPGGGLGTTFMPLWLSLVDALKLVPDVRSMVTGTFDWKWLSDRVADPLTMFDALLAALTVPTVDAVPPTLATLLHSDSPFRQGVLGHPERITVPTFVYDGWHDIFADSAANIYNAIPLPAGEKQFLMGDTYHMNPGSGTGMPGGPPRLDVLQRAWFDHWLKGVDNGITSYGPVTMRQQGGGWVTSSGFPEPGTEYRRVYLSATPSGTAPATVHDGSLTSTVPGRDRLTVAPGLTNACSRDAAQGSMGISAVLDLCAKDNRVAETNGLTFTSPPVAAPTVISGPINVHLNTVQDTTDGYWDVTVDDVAPDGTSTVLTTGQLIASLRAIDDAKSLRSPDGDYTQPYNLLTLDSLRPTVPGQPTPLDIAVIPTDAVLQPGHRLRIDVFAGNFPKSLALRPLLNNTQLAPQHLDLDPAAPSFVNLPTNTPIP</sequence>
<protein>
    <submittedName>
        <fullName evidence="3">CocE/NonD family hydrolase</fullName>
    </submittedName>
</protein>
<dbReference type="SUPFAM" id="SSF49785">
    <property type="entry name" value="Galactose-binding domain-like"/>
    <property type="match status" value="1"/>
</dbReference>
<evidence type="ECO:0000313" key="4">
    <source>
        <dbReference type="Proteomes" id="UP001601992"/>
    </source>
</evidence>
<keyword evidence="1 3" id="KW-0378">Hydrolase</keyword>
<dbReference type="InterPro" id="IPR013736">
    <property type="entry name" value="Xaa-Pro_dipept_C"/>
</dbReference>
<dbReference type="Gene3D" id="1.10.3020.10">
    <property type="entry name" value="alpha-amino acid ester hydrolase ( Helical cap domain)"/>
    <property type="match status" value="1"/>
</dbReference>
<dbReference type="InterPro" id="IPR029058">
    <property type="entry name" value="AB_hydrolase_fold"/>
</dbReference>
<dbReference type="SMART" id="SM00939">
    <property type="entry name" value="PepX_C"/>
    <property type="match status" value="1"/>
</dbReference>
<keyword evidence="4" id="KW-1185">Reference proteome</keyword>
<gene>
    <name evidence="3" type="ORF">ACFYXQ_32710</name>
</gene>
<dbReference type="EMBL" id="JBIAQY010000014">
    <property type="protein sequence ID" value="MFF3572541.1"/>
    <property type="molecule type" value="Genomic_DNA"/>
</dbReference>
<dbReference type="Proteomes" id="UP001601992">
    <property type="component" value="Unassembled WGS sequence"/>
</dbReference>
<dbReference type="Gene3D" id="3.40.50.1820">
    <property type="entry name" value="alpha/beta hydrolase"/>
    <property type="match status" value="2"/>
</dbReference>
<evidence type="ECO:0000259" key="2">
    <source>
        <dbReference type="SMART" id="SM00939"/>
    </source>
</evidence>
<dbReference type="RefSeq" id="WP_387406078.1">
    <property type="nucleotide sequence ID" value="NZ_JBIAQY010000014.1"/>
</dbReference>
<dbReference type="GO" id="GO:0016787">
    <property type="term" value="F:hydrolase activity"/>
    <property type="evidence" value="ECO:0007669"/>
    <property type="project" value="UniProtKB-KW"/>
</dbReference>
<dbReference type="Gene3D" id="2.60.120.260">
    <property type="entry name" value="Galactose-binding domain-like"/>
    <property type="match status" value="1"/>
</dbReference>
<dbReference type="Pfam" id="PF08530">
    <property type="entry name" value="PepX_C"/>
    <property type="match status" value="1"/>
</dbReference>
<evidence type="ECO:0000256" key="1">
    <source>
        <dbReference type="ARBA" id="ARBA00022801"/>
    </source>
</evidence>
<dbReference type="SUPFAM" id="SSF53474">
    <property type="entry name" value="alpha/beta-Hydrolases"/>
    <property type="match status" value="1"/>
</dbReference>
<reference evidence="3 4" key="1">
    <citation type="submission" date="2024-10" db="EMBL/GenBank/DDBJ databases">
        <title>The Natural Products Discovery Center: Release of the First 8490 Sequenced Strains for Exploring Actinobacteria Biosynthetic Diversity.</title>
        <authorList>
            <person name="Kalkreuter E."/>
            <person name="Kautsar S.A."/>
            <person name="Yang D."/>
            <person name="Bader C.D."/>
            <person name="Teijaro C.N."/>
            <person name="Fluegel L."/>
            <person name="Davis C.M."/>
            <person name="Simpson J.R."/>
            <person name="Lauterbach L."/>
            <person name="Steele A.D."/>
            <person name="Gui C."/>
            <person name="Meng S."/>
            <person name="Li G."/>
            <person name="Viehrig K."/>
            <person name="Ye F."/>
            <person name="Su P."/>
            <person name="Kiefer A.F."/>
            <person name="Nichols A."/>
            <person name="Cepeda A.J."/>
            <person name="Yan W."/>
            <person name="Fan B."/>
            <person name="Jiang Y."/>
            <person name="Adhikari A."/>
            <person name="Zheng C.-J."/>
            <person name="Schuster L."/>
            <person name="Cowan T.M."/>
            <person name="Smanski M.J."/>
            <person name="Chevrette M.G."/>
            <person name="De Carvalho L.P.S."/>
            <person name="Shen B."/>
        </authorList>
    </citation>
    <scope>NUCLEOTIDE SEQUENCE [LARGE SCALE GENOMIC DNA]</scope>
    <source>
        <strain evidence="3 4">NPDC002593</strain>
    </source>
</reference>
<dbReference type="PANTHER" id="PTHR43056:SF10">
    <property type="entry name" value="COCE_NOND FAMILY, PUTATIVE (AFU_ORTHOLOGUE AFUA_7G00600)-RELATED"/>
    <property type="match status" value="1"/>
</dbReference>
<proteinExistence type="predicted"/>
<name>A0ABW6SBH9_9NOCA</name>
<dbReference type="InterPro" id="IPR050585">
    <property type="entry name" value="Xaa-Pro_dipeptidyl-ppase/CocE"/>
</dbReference>
<accession>A0ABW6SBH9</accession>
<evidence type="ECO:0000313" key="3">
    <source>
        <dbReference type="EMBL" id="MFF3572541.1"/>
    </source>
</evidence>
<dbReference type="Pfam" id="PF02129">
    <property type="entry name" value="Peptidase_S15"/>
    <property type="match status" value="1"/>
</dbReference>